<dbReference type="InterPro" id="IPR008621">
    <property type="entry name" value="Cbb3-typ_cyt_oxidase_comp"/>
</dbReference>
<gene>
    <name evidence="2" type="ORF">AACH06_18575</name>
</gene>
<keyword evidence="1" id="KW-0812">Transmembrane</keyword>
<dbReference type="EMBL" id="JBBUTG010000012">
    <property type="protein sequence ID" value="MEK8032831.1"/>
    <property type="molecule type" value="Genomic_DNA"/>
</dbReference>
<evidence type="ECO:0000313" key="2">
    <source>
        <dbReference type="EMBL" id="MEK8032831.1"/>
    </source>
</evidence>
<accession>A0ABU9BS82</accession>
<protein>
    <submittedName>
        <fullName evidence="2">CcoQ/FixQ family Cbb3-type cytochrome c oxidase assembly chaperone</fullName>
    </submittedName>
</protein>
<feature type="transmembrane region" description="Helical" evidence="1">
    <location>
        <begin position="6"/>
        <end position="26"/>
    </location>
</feature>
<dbReference type="Pfam" id="PF05545">
    <property type="entry name" value="FixQ"/>
    <property type="match status" value="1"/>
</dbReference>
<keyword evidence="3" id="KW-1185">Reference proteome</keyword>
<dbReference type="Proteomes" id="UP001371218">
    <property type="component" value="Unassembled WGS sequence"/>
</dbReference>
<dbReference type="RefSeq" id="WP_341427249.1">
    <property type="nucleotide sequence ID" value="NZ_JBBUTG010000012.1"/>
</dbReference>
<proteinExistence type="predicted"/>
<reference evidence="2 3" key="1">
    <citation type="submission" date="2024-04" db="EMBL/GenBank/DDBJ databases">
        <title>Novel species of the genus Ideonella isolated from streams.</title>
        <authorList>
            <person name="Lu H."/>
        </authorList>
    </citation>
    <scope>NUCLEOTIDE SEQUENCE [LARGE SCALE GENOMIC DNA]</scope>
    <source>
        <strain evidence="2 3">DXS29W</strain>
    </source>
</reference>
<evidence type="ECO:0000256" key="1">
    <source>
        <dbReference type="SAM" id="Phobius"/>
    </source>
</evidence>
<organism evidence="2 3">
    <name type="scientific">Ideonella lacteola</name>
    <dbReference type="NCBI Taxonomy" id="2984193"/>
    <lineage>
        <taxon>Bacteria</taxon>
        <taxon>Pseudomonadati</taxon>
        <taxon>Pseudomonadota</taxon>
        <taxon>Betaproteobacteria</taxon>
        <taxon>Burkholderiales</taxon>
        <taxon>Sphaerotilaceae</taxon>
        <taxon>Ideonella</taxon>
    </lineage>
</organism>
<keyword evidence="1" id="KW-1133">Transmembrane helix</keyword>
<evidence type="ECO:0000313" key="3">
    <source>
        <dbReference type="Proteomes" id="UP001371218"/>
    </source>
</evidence>
<keyword evidence="1" id="KW-0472">Membrane</keyword>
<comment type="caution">
    <text evidence="2">The sequence shown here is derived from an EMBL/GenBank/DDBJ whole genome shotgun (WGS) entry which is preliminary data.</text>
</comment>
<sequence length="62" mass="6830">MEFDVNTWRSAITVLSLLLFLGLMAWTLNRRRQGAFDEAAQLPFADPAADAADTSAQRSTLS</sequence>
<name>A0ABU9BS82_9BURK</name>